<name>A0A914DEE2_9BILA</name>
<dbReference type="GO" id="GO:0005886">
    <property type="term" value="C:plasma membrane"/>
    <property type="evidence" value="ECO:0007669"/>
    <property type="project" value="TreeGrafter"/>
</dbReference>
<accession>A0A914DEE2</accession>
<organism evidence="1 2">
    <name type="scientific">Acrobeloides nanus</name>
    <dbReference type="NCBI Taxonomy" id="290746"/>
    <lineage>
        <taxon>Eukaryota</taxon>
        <taxon>Metazoa</taxon>
        <taxon>Ecdysozoa</taxon>
        <taxon>Nematoda</taxon>
        <taxon>Chromadorea</taxon>
        <taxon>Rhabditida</taxon>
        <taxon>Tylenchina</taxon>
        <taxon>Cephalobomorpha</taxon>
        <taxon>Cephaloboidea</taxon>
        <taxon>Cephalobidae</taxon>
        <taxon>Acrobeloides</taxon>
    </lineage>
</organism>
<dbReference type="WBParaSite" id="ACRNAN_scaffold2493.g19889.t1">
    <property type="protein sequence ID" value="ACRNAN_scaffold2493.g19889.t1"/>
    <property type="gene ID" value="ACRNAN_scaffold2493.g19889"/>
</dbReference>
<evidence type="ECO:0000313" key="1">
    <source>
        <dbReference type="Proteomes" id="UP000887540"/>
    </source>
</evidence>
<dbReference type="Pfam" id="PF10324">
    <property type="entry name" value="7TM_GPCR_Srw"/>
    <property type="match status" value="1"/>
</dbReference>
<evidence type="ECO:0000313" key="2">
    <source>
        <dbReference type="WBParaSite" id="ACRNAN_scaffold2493.g19889.t1"/>
    </source>
</evidence>
<sequence>MVEWNIVQGALAILNGLYPNDIHQLVYSNLGEILDLLSLINCNTCFVIYAIMSSAYRSTLKQILQNSFQKFPTVNATASIIIQNRSDSMKHSQYLIVNDTYL</sequence>
<dbReference type="Proteomes" id="UP000887540">
    <property type="component" value="Unplaced"/>
</dbReference>
<keyword evidence="1" id="KW-1185">Reference proteome</keyword>
<dbReference type="PANTHER" id="PTHR46273">
    <property type="entry name" value="MYOSUPPRESSIN RECEPTOR 1, ISOFORM B-RELATED"/>
    <property type="match status" value="1"/>
</dbReference>
<dbReference type="AlphaFoldDB" id="A0A914DEE2"/>
<proteinExistence type="predicted"/>
<protein>
    <submittedName>
        <fullName evidence="2">Uncharacterized protein</fullName>
    </submittedName>
</protein>
<reference evidence="2" key="1">
    <citation type="submission" date="2022-11" db="UniProtKB">
        <authorList>
            <consortium name="WormBaseParasite"/>
        </authorList>
    </citation>
    <scope>IDENTIFICATION</scope>
</reference>
<dbReference type="GO" id="GO:0008528">
    <property type="term" value="F:G protein-coupled peptide receptor activity"/>
    <property type="evidence" value="ECO:0007669"/>
    <property type="project" value="InterPro"/>
</dbReference>
<dbReference type="PANTHER" id="PTHR46273:SF9">
    <property type="entry name" value="G-PROTEIN COUPLED RECEPTORS FAMILY 1 PROFILE DOMAIN-CONTAINING PROTEIN"/>
    <property type="match status" value="1"/>
</dbReference>
<dbReference type="InterPro" id="IPR053219">
    <property type="entry name" value="GPCR_Dmsr-1"/>
</dbReference>
<dbReference type="InterPro" id="IPR019427">
    <property type="entry name" value="7TM_GPCR_serpentine_rcpt_Srw"/>
</dbReference>
<dbReference type="Gene3D" id="1.20.1070.10">
    <property type="entry name" value="Rhodopsin 7-helix transmembrane proteins"/>
    <property type="match status" value="1"/>
</dbReference>